<sequence length="80" mass="8846">MQGTWRWLVRHINLLFFSLDATGLPSILGLCVVAGSRSEELDESGHVTRSKEECYTPTVVQRPTSSDGRCWCGGGYLLNS</sequence>
<keyword evidence="1" id="KW-1133">Transmembrane helix</keyword>
<protein>
    <submittedName>
        <fullName evidence="2">Uncharacterized protein</fullName>
    </submittedName>
</protein>
<dbReference type="Proteomes" id="UP000800096">
    <property type="component" value="Unassembled WGS sequence"/>
</dbReference>
<dbReference type="AlphaFoldDB" id="A0A6A5QJ34"/>
<gene>
    <name evidence="2" type="ORF">BDU57DRAFT_519542</name>
</gene>
<keyword evidence="3" id="KW-1185">Reference proteome</keyword>
<evidence type="ECO:0000313" key="3">
    <source>
        <dbReference type="Proteomes" id="UP000800096"/>
    </source>
</evidence>
<reference evidence="2" key="1">
    <citation type="journal article" date="2020" name="Stud. Mycol.">
        <title>101 Dothideomycetes genomes: a test case for predicting lifestyles and emergence of pathogens.</title>
        <authorList>
            <person name="Haridas S."/>
            <person name="Albert R."/>
            <person name="Binder M."/>
            <person name="Bloem J."/>
            <person name="Labutti K."/>
            <person name="Salamov A."/>
            <person name="Andreopoulos B."/>
            <person name="Baker S."/>
            <person name="Barry K."/>
            <person name="Bills G."/>
            <person name="Bluhm B."/>
            <person name="Cannon C."/>
            <person name="Castanera R."/>
            <person name="Culley D."/>
            <person name="Daum C."/>
            <person name="Ezra D."/>
            <person name="Gonzalez J."/>
            <person name="Henrissat B."/>
            <person name="Kuo A."/>
            <person name="Liang C."/>
            <person name="Lipzen A."/>
            <person name="Lutzoni F."/>
            <person name="Magnuson J."/>
            <person name="Mondo S."/>
            <person name="Nolan M."/>
            <person name="Ohm R."/>
            <person name="Pangilinan J."/>
            <person name="Park H.-J."/>
            <person name="Ramirez L."/>
            <person name="Alfaro M."/>
            <person name="Sun H."/>
            <person name="Tritt A."/>
            <person name="Yoshinaga Y."/>
            <person name="Zwiers L.-H."/>
            <person name="Turgeon B."/>
            <person name="Goodwin S."/>
            <person name="Spatafora J."/>
            <person name="Crous P."/>
            <person name="Grigoriev I."/>
        </authorList>
    </citation>
    <scope>NUCLEOTIDE SEQUENCE</scope>
    <source>
        <strain evidence="2">HMLAC05119</strain>
    </source>
</reference>
<keyword evidence="1" id="KW-0812">Transmembrane</keyword>
<feature type="transmembrane region" description="Helical" evidence="1">
    <location>
        <begin position="12"/>
        <end position="35"/>
    </location>
</feature>
<evidence type="ECO:0000256" key="1">
    <source>
        <dbReference type="SAM" id="Phobius"/>
    </source>
</evidence>
<evidence type="ECO:0000313" key="2">
    <source>
        <dbReference type="EMBL" id="KAF1914504.1"/>
    </source>
</evidence>
<keyword evidence="1" id="KW-0472">Membrane</keyword>
<accession>A0A6A5QJ34</accession>
<organism evidence="2 3">
    <name type="scientific">Ampelomyces quisqualis</name>
    <name type="common">Powdery mildew agent</name>
    <dbReference type="NCBI Taxonomy" id="50730"/>
    <lineage>
        <taxon>Eukaryota</taxon>
        <taxon>Fungi</taxon>
        <taxon>Dikarya</taxon>
        <taxon>Ascomycota</taxon>
        <taxon>Pezizomycotina</taxon>
        <taxon>Dothideomycetes</taxon>
        <taxon>Pleosporomycetidae</taxon>
        <taxon>Pleosporales</taxon>
        <taxon>Pleosporineae</taxon>
        <taxon>Phaeosphaeriaceae</taxon>
        <taxon>Ampelomyces</taxon>
    </lineage>
</organism>
<dbReference type="EMBL" id="ML979137">
    <property type="protein sequence ID" value="KAF1914504.1"/>
    <property type="molecule type" value="Genomic_DNA"/>
</dbReference>
<name>A0A6A5QJ34_AMPQU</name>
<proteinExistence type="predicted"/>